<dbReference type="EMBL" id="MT631519">
    <property type="protein sequence ID" value="QNO52711.1"/>
    <property type="molecule type" value="Genomic_DNA"/>
</dbReference>
<evidence type="ECO:0000313" key="1">
    <source>
        <dbReference type="EMBL" id="QNO52711.1"/>
    </source>
</evidence>
<accession>A0A7G9YXH7</accession>
<dbReference type="AlphaFoldDB" id="A0A7G9YXH7"/>
<proteinExistence type="predicted"/>
<sequence>MGEVKIEIPAGLFKMAAEELEKSETKVLLREAVEEKLRVLLLFKVVDNILKKSKLTDEQAKELAEELEERVAKRHGLI</sequence>
<reference evidence="1" key="1">
    <citation type="submission" date="2020-06" db="EMBL/GenBank/DDBJ databases">
        <title>Unique genomic features of the anaerobic methanotrophic archaea.</title>
        <authorList>
            <person name="Chadwick G.L."/>
            <person name="Skennerton C.T."/>
            <person name="Laso-Perez R."/>
            <person name="Leu A.O."/>
            <person name="Speth D.R."/>
            <person name="Yu H."/>
            <person name="Morgan-Lang C."/>
            <person name="Hatzenpichler R."/>
            <person name="Goudeau D."/>
            <person name="Malmstrom R."/>
            <person name="Brazelton W.J."/>
            <person name="Woyke T."/>
            <person name="Hallam S.J."/>
            <person name="Tyson G.W."/>
            <person name="Wegener G."/>
            <person name="Boetius A."/>
            <person name="Orphan V."/>
        </authorList>
    </citation>
    <scope>NUCLEOTIDE SEQUENCE</scope>
</reference>
<protein>
    <submittedName>
        <fullName evidence="1">Uncharacterized protein</fullName>
    </submittedName>
</protein>
<organism evidence="1">
    <name type="scientific">Candidatus Methanophagaceae archaeon ANME-1 ERB6</name>
    <dbReference type="NCBI Taxonomy" id="2759912"/>
    <lineage>
        <taxon>Archaea</taxon>
        <taxon>Methanobacteriati</taxon>
        <taxon>Methanobacteriota</taxon>
        <taxon>Stenosarchaea group</taxon>
        <taxon>Methanomicrobia</taxon>
        <taxon>Candidatus Methanophagales</taxon>
        <taxon>Candidatus Methanophagaceae</taxon>
    </lineage>
</organism>
<gene>
    <name evidence="1" type="ORF">JLLPAJDC_00022</name>
</gene>
<name>A0A7G9YXH7_9EURY</name>